<accession>A0A944M9S4</accession>
<gene>
    <name evidence="1" type="ORF">KME65_13065</name>
</gene>
<dbReference type="EMBL" id="JAHHGM010000011">
    <property type="protein sequence ID" value="MBT2989878.1"/>
    <property type="molecule type" value="Genomic_DNA"/>
</dbReference>
<dbReference type="Proteomes" id="UP000770889">
    <property type="component" value="Unassembled WGS sequence"/>
</dbReference>
<dbReference type="PANTHER" id="PTHR43861">
    <property type="entry name" value="TRANS-ACONITATE 2-METHYLTRANSFERASE-RELATED"/>
    <property type="match status" value="1"/>
</dbReference>
<name>A0A944M9S4_9GAMM</name>
<dbReference type="AlphaFoldDB" id="A0A944M9S4"/>
<comment type="caution">
    <text evidence="1">The sequence shown here is derived from an EMBL/GenBank/DDBJ whole genome shotgun (WGS) entry which is preliminary data.</text>
</comment>
<dbReference type="CDD" id="cd02440">
    <property type="entry name" value="AdoMet_MTases"/>
    <property type="match status" value="1"/>
</dbReference>
<dbReference type="Gene3D" id="3.40.50.150">
    <property type="entry name" value="Vaccinia Virus protein VP39"/>
    <property type="match status" value="1"/>
</dbReference>
<dbReference type="GO" id="GO:0032259">
    <property type="term" value="P:methylation"/>
    <property type="evidence" value="ECO:0007669"/>
    <property type="project" value="UniProtKB-KW"/>
</dbReference>
<keyword evidence="1" id="KW-0489">Methyltransferase</keyword>
<dbReference type="InterPro" id="IPR029063">
    <property type="entry name" value="SAM-dependent_MTases_sf"/>
</dbReference>
<dbReference type="Pfam" id="PF13489">
    <property type="entry name" value="Methyltransf_23"/>
    <property type="match status" value="1"/>
</dbReference>
<dbReference type="GO" id="GO:0008168">
    <property type="term" value="F:methyltransferase activity"/>
    <property type="evidence" value="ECO:0007669"/>
    <property type="project" value="UniProtKB-KW"/>
</dbReference>
<reference evidence="1 2" key="1">
    <citation type="submission" date="2021-05" db="EMBL/GenBank/DDBJ databases">
        <title>Genetic and Functional Diversity in Clade A Lucinid endosymbionts from the Bahamas.</title>
        <authorList>
            <person name="Giani N.M."/>
            <person name="Engel A.S."/>
            <person name="Campbell B.J."/>
        </authorList>
    </citation>
    <scope>NUCLEOTIDE SEQUENCE [LARGE SCALE GENOMIC DNA]</scope>
    <source>
        <strain evidence="1">LUC16012Gg_MoonRockCtena</strain>
    </source>
</reference>
<evidence type="ECO:0000313" key="2">
    <source>
        <dbReference type="Proteomes" id="UP000770889"/>
    </source>
</evidence>
<organism evidence="1 2">
    <name type="scientific">Candidatus Thiodiazotropha taylori</name>
    <dbReference type="NCBI Taxonomy" id="2792791"/>
    <lineage>
        <taxon>Bacteria</taxon>
        <taxon>Pseudomonadati</taxon>
        <taxon>Pseudomonadota</taxon>
        <taxon>Gammaproteobacteria</taxon>
        <taxon>Chromatiales</taxon>
        <taxon>Sedimenticolaceae</taxon>
        <taxon>Candidatus Thiodiazotropha</taxon>
    </lineage>
</organism>
<sequence length="287" mass="32353">MRICTFCDTRYDNKGWQCPECQASPANIEGFPVLAEALAQANSGYNIEHFAKLAPLEASNFWFRSRNRLLIWALQKHFPEMGNLFEIGCGTGYVLSGIERAFPKVKLSASDIYTAGLKFTKGRVDRADLFQMDARNIPFDSEFDVIGAFDVLEHIVEDHQVLSEMYRAVKPGGGIVLTVPQHQFLWSQTDVRACHVRRYSAVELKDKVEEAGFSIKMSTSFVSLLLPLMMISRSRIRKIDNCDQTAELMVGCVTNWILEKILDLERILIRGGLYFSAGGSLLLIAEK</sequence>
<dbReference type="SUPFAM" id="SSF53335">
    <property type="entry name" value="S-adenosyl-L-methionine-dependent methyltransferases"/>
    <property type="match status" value="1"/>
</dbReference>
<proteinExistence type="predicted"/>
<evidence type="ECO:0000313" key="1">
    <source>
        <dbReference type="EMBL" id="MBT2989878.1"/>
    </source>
</evidence>
<protein>
    <submittedName>
        <fullName evidence="1">Class I SAM-dependent methyltransferase</fullName>
    </submittedName>
</protein>
<keyword evidence="1" id="KW-0808">Transferase</keyword>